<keyword evidence="6" id="KW-0624">Polysaccharide degradation</keyword>
<dbReference type="PROSITE" id="PS51910">
    <property type="entry name" value="GH18_2"/>
    <property type="match status" value="1"/>
</dbReference>
<dbReference type="GO" id="GO:0000272">
    <property type="term" value="P:polysaccharide catabolic process"/>
    <property type="evidence" value="ECO:0007669"/>
    <property type="project" value="UniProtKB-KW"/>
</dbReference>
<evidence type="ECO:0000256" key="9">
    <source>
        <dbReference type="SAM" id="SignalP"/>
    </source>
</evidence>
<comment type="similarity">
    <text evidence="8">Belongs to the glycosyl hydrolase 18 family.</text>
</comment>
<evidence type="ECO:0000256" key="6">
    <source>
        <dbReference type="ARBA" id="ARBA00023326"/>
    </source>
</evidence>
<sequence>MHGRSLPLLPSLLAVASLAPGLALALPALEVQSHLIFSHSRLQELETVTNPIFGVVETLIESTASAWSSLFHGANAGAANAQQAGIYSVNVSSPVFVTYGDSDNGGSTGVPDDPYSDIAGYTHYNIAFWTVNGGPQDNAYKWHQASKSVQKKYKQAYNDAGVKLMVSAFGASDKPQSSGRNAVDVATSIAKFVIDNNLDGVDIDYEEEDLFDHGKALPWLIALQRHLRQQLPRPQYIITHAPIAPWFSWTNYADGGYSAFDNEVGDTVDWYNVQFYNQGLYDDCNGLLFNSGGWCPDSSLFQINSLAGVPLERLVIGKPAIREDADNQGSGYMDASTLGECIKQAKAQNYSGSVMLWEYPHATADLIGKIKTNAGHNSATRLSVLGGEQMHNSLHSKLFGSACFFPYAAASDRAALQDNSPSPSSIWTNSGDNATQILLSNLYGKLVSVSSKCSEFGYFDAVVQALVDRCIYAASSAHDTRGDIDDAPGLDVLLSFKDDAADVYVTTDADNLNSKPGAAPS</sequence>
<dbReference type="GO" id="GO:0008843">
    <property type="term" value="F:endochitinase activity"/>
    <property type="evidence" value="ECO:0007669"/>
    <property type="project" value="UniProtKB-EC"/>
</dbReference>
<keyword evidence="9" id="KW-0732">Signal</keyword>
<keyword evidence="5 7" id="KW-0326">Glycosidase</keyword>
<dbReference type="Proteomes" id="UP000027361">
    <property type="component" value="Unassembled WGS sequence"/>
</dbReference>
<dbReference type="Gene3D" id="3.20.20.80">
    <property type="entry name" value="Glycosidases"/>
    <property type="match status" value="1"/>
</dbReference>
<evidence type="ECO:0000256" key="4">
    <source>
        <dbReference type="ARBA" id="ARBA00023277"/>
    </source>
</evidence>
<dbReference type="RefSeq" id="XP_013244504.1">
    <property type="nucleotide sequence ID" value="XM_013389050.1"/>
</dbReference>
<dbReference type="OrthoDB" id="3012298at2759"/>
<comment type="catalytic activity">
    <reaction evidence="1">
        <text>Random endo-hydrolysis of N-acetyl-beta-D-glucosaminide (1-&gt;4)-beta-linkages in chitin and chitodextrins.</text>
        <dbReference type="EC" id="3.2.1.14"/>
    </reaction>
</comment>
<feature type="domain" description="GH18" evidence="10">
    <location>
        <begin position="94"/>
        <end position="377"/>
    </location>
</feature>
<evidence type="ECO:0000259" key="10">
    <source>
        <dbReference type="PROSITE" id="PS51910"/>
    </source>
</evidence>
<dbReference type="GeneID" id="25265919"/>
<keyword evidence="4" id="KW-0119">Carbohydrate metabolism</keyword>
<dbReference type="SUPFAM" id="SSF51445">
    <property type="entry name" value="(Trans)glycosidases"/>
    <property type="match status" value="1"/>
</dbReference>
<name>A0A066WH63_TILAU</name>
<comment type="caution">
    <text evidence="11">The sequence shown here is derived from an EMBL/GenBank/DDBJ whole genome shotgun (WGS) entry which is preliminary data.</text>
</comment>
<dbReference type="EMBL" id="JMSN01000019">
    <property type="protein sequence ID" value="KDN50379.1"/>
    <property type="molecule type" value="Genomic_DNA"/>
</dbReference>
<dbReference type="HOGENOM" id="CLU_522942_0_0_1"/>
<evidence type="ECO:0000256" key="1">
    <source>
        <dbReference type="ARBA" id="ARBA00000822"/>
    </source>
</evidence>
<evidence type="ECO:0000256" key="7">
    <source>
        <dbReference type="RuleBase" id="RU000489"/>
    </source>
</evidence>
<evidence type="ECO:0000313" key="11">
    <source>
        <dbReference type="EMBL" id="KDN50379.1"/>
    </source>
</evidence>
<dbReference type="AlphaFoldDB" id="A0A066WH63"/>
<protein>
    <submittedName>
        <fullName evidence="11">Glycoside hydrolase family 18 protein</fullName>
    </submittedName>
</protein>
<dbReference type="InParanoid" id="A0A066WH63"/>
<accession>A0A066WH63</accession>
<gene>
    <name evidence="11" type="ORF">K437DRAFT_267284</name>
</gene>
<proteinExistence type="inferred from homology"/>
<evidence type="ECO:0000256" key="2">
    <source>
        <dbReference type="ARBA" id="ARBA00022801"/>
    </source>
</evidence>
<keyword evidence="3" id="KW-0146">Chitin degradation</keyword>
<feature type="signal peptide" evidence="9">
    <location>
        <begin position="1"/>
        <end position="25"/>
    </location>
</feature>
<dbReference type="InterPro" id="IPR001579">
    <property type="entry name" value="Glyco_hydro_18_chit_AS"/>
</dbReference>
<keyword evidence="12" id="KW-1185">Reference proteome</keyword>
<dbReference type="PROSITE" id="PS01095">
    <property type="entry name" value="GH18_1"/>
    <property type="match status" value="1"/>
</dbReference>
<dbReference type="STRING" id="1037660.A0A066WH63"/>
<dbReference type="InterPro" id="IPR001223">
    <property type="entry name" value="Glyco_hydro18_cat"/>
</dbReference>
<organism evidence="11 12">
    <name type="scientific">Tilletiaria anomala (strain ATCC 24038 / CBS 436.72 / UBC 951)</name>
    <dbReference type="NCBI Taxonomy" id="1037660"/>
    <lineage>
        <taxon>Eukaryota</taxon>
        <taxon>Fungi</taxon>
        <taxon>Dikarya</taxon>
        <taxon>Basidiomycota</taxon>
        <taxon>Ustilaginomycotina</taxon>
        <taxon>Exobasidiomycetes</taxon>
        <taxon>Georgefischeriales</taxon>
        <taxon>Tilletiariaceae</taxon>
        <taxon>Tilletiaria</taxon>
    </lineage>
</organism>
<feature type="chain" id="PRO_5001632896" evidence="9">
    <location>
        <begin position="26"/>
        <end position="521"/>
    </location>
</feature>
<dbReference type="Pfam" id="PF00704">
    <property type="entry name" value="Glyco_hydro_18"/>
    <property type="match status" value="1"/>
</dbReference>
<evidence type="ECO:0000313" key="12">
    <source>
        <dbReference type="Proteomes" id="UP000027361"/>
    </source>
</evidence>
<dbReference type="InterPro" id="IPR017853">
    <property type="entry name" value="GH"/>
</dbReference>
<evidence type="ECO:0000256" key="3">
    <source>
        <dbReference type="ARBA" id="ARBA00023024"/>
    </source>
</evidence>
<dbReference type="CDD" id="cd00598">
    <property type="entry name" value="GH18_chitinase-like"/>
    <property type="match status" value="1"/>
</dbReference>
<keyword evidence="2 7" id="KW-0378">Hydrolase</keyword>
<evidence type="ECO:0000256" key="5">
    <source>
        <dbReference type="ARBA" id="ARBA00023295"/>
    </source>
</evidence>
<dbReference type="GO" id="GO:0006032">
    <property type="term" value="P:chitin catabolic process"/>
    <property type="evidence" value="ECO:0007669"/>
    <property type="project" value="UniProtKB-KW"/>
</dbReference>
<evidence type="ECO:0000256" key="8">
    <source>
        <dbReference type="RuleBase" id="RU004453"/>
    </source>
</evidence>
<reference evidence="11 12" key="1">
    <citation type="submission" date="2014-05" db="EMBL/GenBank/DDBJ databases">
        <title>Draft genome sequence of a rare smut relative, Tilletiaria anomala UBC 951.</title>
        <authorList>
            <consortium name="DOE Joint Genome Institute"/>
            <person name="Toome M."/>
            <person name="Kuo A."/>
            <person name="Henrissat B."/>
            <person name="Lipzen A."/>
            <person name="Tritt A."/>
            <person name="Yoshinaga Y."/>
            <person name="Zane M."/>
            <person name="Barry K."/>
            <person name="Grigoriev I.V."/>
            <person name="Spatafora J.W."/>
            <person name="Aimea M.C."/>
        </authorList>
    </citation>
    <scope>NUCLEOTIDE SEQUENCE [LARGE SCALE GENOMIC DNA]</scope>
    <source>
        <strain evidence="11 12">UBC 951</strain>
    </source>
</reference>